<sequence>MRMQQFIQDASDTLAARKLELRVWEYSDPTDNFSSTTNELGMVWERCSDYVSNITYDLPGILSKKEILATTHKIFDPLRIACRVTLLHRLLLQRI</sequence>
<accession>A0A4Y2G5W4</accession>
<dbReference type="EMBL" id="BGPR01001202">
    <property type="protein sequence ID" value="GBM47999.1"/>
    <property type="molecule type" value="Genomic_DNA"/>
</dbReference>
<dbReference type="OrthoDB" id="5983986at2759"/>
<organism evidence="1 2">
    <name type="scientific">Araneus ventricosus</name>
    <name type="common">Orbweaver spider</name>
    <name type="synonym">Epeira ventricosa</name>
    <dbReference type="NCBI Taxonomy" id="182803"/>
    <lineage>
        <taxon>Eukaryota</taxon>
        <taxon>Metazoa</taxon>
        <taxon>Ecdysozoa</taxon>
        <taxon>Arthropoda</taxon>
        <taxon>Chelicerata</taxon>
        <taxon>Arachnida</taxon>
        <taxon>Araneae</taxon>
        <taxon>Araneomorphae</taxon>
        <taxon>Entelegynae</taxon>
        <taxon>Araneoidea</taxon>
        <taxon>Araneidae</taxon>
        <taxon>Araneus</taxon>
    </lineage>
</organism>
<comment type="caution">
    <text evidence="1">The sequence shown here is derived from an EMBL/GenBank/DDBJ whole genome shotgun (WGS) entry which is preliminary data.</text>
</comment>
<gene>
    <name evidence="1" type="ORF">AVEN_34336_1</name>
</gene>
<evidence type="ECO:0000313" key="1">
    <source>
        <dbReference type="EMBL" id="GBM47999.1"/>
    </source>
</evidence>
<dbReference type="Proteomes" id="UP000499080">
    <property type="component" value="Unassembled WGS sequence"/>
</dbReference>
<evidence type="ECO:0000313" key="2">
    <source>
        <dbReference type="Proteomes" id="UP000499080"/>
    </source>
</evidence>
<proteinExistence type="predicted"/>
<name>A0A4Y2G5W4_ARAVE</name>
<reference evidence="1 2" key="1">
    <citation type="journal article" date="2019" name="Sci. Rep.">
        <title>Orb-weaving spider Araneus ventricosus genome elucidates the spidroin gene catalogue.</title>
        <authorList>
            <person name="Kono N."/>
            <person name="Nakamura H."/>
            <person name="Ohtoshi R."/>
            <person name="Moran D.A.P."/>
            <person name="Shinohara A."/>
            <person name="Yoshida Y."/>
            <person name="Fujiwara M."/>
            <person name="Mori M."/>
            <person name="Tomita M."/>
            <person name="Arakawa K."/>
        </authorList>
    </citation>
    <scope>NUCLEOTIDE SEQUENCE [LARGE SCALE GENOMIC DNA]</scope>
</reference>
<protein>
    <submittedName>
        <fullName evidence="1">Uncharacterized protein</fullName>
    </submittedName>
</protein>
<keyword evidence="2" id="KW-1185">Reference proteome</keyword>
<dbReference type="AlphaFoldDB" id="A0A4Y2G5W4"/>